<dbReference type="VEuPathDB" id="FungiDB:ATEG_02517"/>
<evidence type="ECO:0000313" key="2">
    <source>
        <dbReference type="Proteomes" id="UP000007963"/>
    </source>
</evidence>
<reference evidence="2" key="1">
    <citation type="submission" date="2005-09" db="EMBL/GenBank/DDBJ databases">
        <title>Annotation of the Aspergillus terreus NIH2624 genome.</title>
        <authorList>
            <person name="Birren B.W."/>
            <person name="Lander E.S."/>
            <person name="Galagan J.E."/>
            <person name="Nusbaum C."/>
            <person name="Devon K."/>
            <person name="Henn M."/>
            <person name="Ma L.-J."/>
            <person name="Jaffe D.B."/>
            <person name="Butler J."/>
            <person name="Alvarez P."/>
            <person name="Gnerre S."/>
            <person name="Grabherr M."/>
            <person name="Kleber M."/>
            <person name="Mauceli E.W."/>
            <person name="Brockman W."/>
            <person name="Rounsley S."/>
            <person name="Young S.K."/>
            <person name="LaButti K."/>
            <person name="Pushparaj V."/>
            <person name="DeCaprio D."/>
            <person name="Crawford M."/>
            <person name="Koehrsen M."/>
            <person name="Engels R."/>
            <person name="Montgomery P."/>
            <person name="Pearson M."/>
            <person name="Howarth C."/>
            <person name="Larson L."/>
            <person name="Luoma S."/>
            <person name="White J."/>
            <person name="Alvarado L."/>
            <person name="Kodira C.D."/>
            <person name="Zeng Q."/>
            <person name="Oleary S."/>
            <person name="Yandava C."/>
            <person name="Denning D.W."/>
            <person name="Nierman W.C."/>
            <person name="Milne T."/>
            <person name="Madden K."/>
        </authorList>
    </citation>
    <scope>NUCLEOTIDE SEQUENCE [LARGE SCALE GENOMIC DNA]</scope>
    <source>
        <strain evidence="2">NIH 2624 / FGSC A1156</strain>
    </source>
</reference>
<dbReference type="EMBL" id="CH476596">
    <property type="protein sequence ID" value="EAU37479.1"/>
    <property type="molecule type" value="Genomic_DNA"/>
</dbReference>
<accession>Q0CUW7</accession>
<dbReference type="Proteomes" id="UP000007963">
    <property type="component" value="Unassembled WGS sequence"/>
</dbReference>
<dbReference type="AlphaFoldDB" id="Q0CUW7"/>
<name>Q0CUW7_ASPTN</name>
<proteinExistence type="predicted"/>
<evidence type="ECO:0000313" key="1">
    <source>
        <dbReference type="EMBL" id="EAU37479.1"/>
    </source>
</evidence>
<gene>
    <name evidence="1" type="ORF">ATEG_02517</name>
</gene>
<organism evidence="1 2">
    <name type="scientific">Aspergillus terreus (strain NIH 2624 / FGSC A1156)</name>
    <dbReference type="NCBI Taxonomy" id="341663"/>
    <lineage>
        <taxon>Eukaryota</taxon>
        <taxon>Fungi</taxon>
        <taxon>Dikarya</taxon>
        <taxon>Ascomycota</taxon>
        <taxon>Pezizomycotina</taxon>
        <taxon>Eurotiomycetes</taxon>
        <taxon>Eurotiomycetidae</taxon>
        <taxon>Eurotiales</taxon>
        <taxon>Aspergillaceae</taxon>
        <taxon>Aspergillus</taxon>
        <taxon>Aspergillus subgen. Circumdati</taxon>
    </lineage>
</organism>
<dbReference type="GeneID" id="4317177"/>
<dbReference type="STRING" id="341663.Q0CUW7"/>
<sequence length="109" mass="12020">MSNHCLLQPGILISLSRYYEKPVLDIEDAGLSASAADGSEEATSGSPACAEVNHISLDWDGFFPWSAHPVCADCGTLYDFRYISRRKRAAWAVSKELRAQFKGRWTPPG</sequence>
<protein>
    <submittedName>
        <fullName evidence="1">Uncharacterized protein</fullName>
    </submittedName>
</protein>
<dbReference type="OrthoDB" id="539213at2759"/>
<dbReference type="HOGENOM" id="CLU_2183422_0_0_1"/>
<dbReference type="RefSeq" id="XP_001211695.1">
    <property type="nucleotide sequence ID" value="XM_001211695.1"/>
</dbReference>